<gene>
    <name evidence="2" type="ORF">DWZ46_05365</name>
</gene>
<dbReference type="Gene3D" id="3.40.630.30">
    <property type="match status" value="1"/>
</dbReference>
<dbReference type="SUPFAM" id="SSF55729">
    <property type="entry name" value="Acyl-CoA N-acyltransferases (Nat)"/>
    <property type="match status" value="1"/>
</dbReference>
<dbReference type="EMBL" id="QVER01000005">
    <property type="protein sequence ID" value="RGB92043.1"/>
    <property type="molecule type" value="Genomic_DNA"/>
</dbReference>
<dbReference type="AlphaFoldDB" id="A0A3E2U759"/>
<reference evidence="2 3" key="1">
    <citation type="submission" date="2018-08" db="EMBL/GenBank/DDBJ databases">
        <title>A genome reference for cultivated species of the human gut microbiota.</title>
        <authorList>
            <person name="Zou Y."/>
            <person name="Xue W."/>
            <person name="Luo G."/>
        </authorList>
    </citation>
    <scope>NUCLEOTIDE SEQUENCE [LARGE SCALE GENOMIC DNA]</scope>
    <source>
        <strain evidence="2 3">AF32-8AC</strain>
    </source>
</reference>
<dbReference type="InterPro" id="IPR016181">
    <property type="entry name" value="Acyl_CoA_acyltransferase"/>
</dbReference>
<proteinExistence type="predicted"/>
<evidence type="ECO:0000313" key="3">
    <source>
        <dbReference type="Proteomes" id="UP000260991"/>
    </source>
</evidence>
<comment type="caution">
    <text evidence="2">The sequence shown here is derived from an EMBL/GenBank/DDBJ whole genome shotgun (WGS) entry which is preliminary data.</text>
</comment>
<keyword evidence="2" id="KW-0808">Transferase</keyword>
<dbReference type="InterPro" id="IPR000182">
    <property type="entry name" value="GNAT_dom"/>
</dbReference>
<protein>
    <submittedName>
        <fullName evidence="2">N-acetyltransferase</fullName>
    </submittedName>
</protein>
<accession>A0A3E2U759</accession>
<dbReference type="GO" id="GO:0016747">
    <property type="term" value="F:acyltransferase activity, transferring groups other than amino-acyl groups"/>
    <property type="evidence" value="ECO:0007669"/>
    <property type="project" value="InterPro"/>
</dbReference>
<feature type="domain" description="N-acetyltransferase" evidence="1">
    <location>
        <begin position="13"/>
        <end position="168"/>
    </location>
</feature>
<name>A0A3E2U759_9FIRM</name>
<dbReference type="Proteomes" id="UP000260991">
    <property type="component" value="Unassembled WGS sequence"/>
</dbReference>
<evidence type="ECO:0000313" key="2">
    <source>
        <dbReference type="EMBL" id="RGB92043.1"/>
    </source>
</evidence>
<organism evidence="2 3">
    <name type="scientific">Faecalibacterium prausnitzii</name>
    <dbReference type="NCBI Taxonomy" id="853"/>
    <lineage>
        <taxon>Bacteria</taxon>
        <taxon>Bacillati</taxon>
        <taxon>Bacillota</taxon>
        <taxon>Clostridia</taxon>
        <taxon>Eubacteriales</taxon>
        <taxon>Oscillospiraceae</taxon>
        <taxon>Faecalibacterium</taxon>
    </lineage>
</organism>
<dbReference type="PANTHER" id="PTHR43792">
    <property type="entry name" value="GNAT FAMILY, PUTATIVE (AFU_ORTHOLOGUE AFUA_3G00765)-RELATED-RELATED"/>
    <property type="match status" value="1"/>
</dbReference>
<dbReference type="InterPro" id="IPR051531">
    <property type="entry name" value="N-acetyltransferase"/>
</dbReference>
<dbReference type="RefSeq" id="WP_158402733.1">
    <property type="nucleotide sequence ID" value="NZ_QVER01000005.1"/>
</dbReference>
<sequence length="203" mass="23454">MRHAGTQEIETPRLLLRRLMPSDAPMMYANWANDPEVTRWLRWTPHKDVAETQELLSAWAMLYPNEDYYQWAIVEKATGQVFGSISIYNSLLGEPAQRNEWPGFDLSEGIWEPGYCIGRAWWGKGCTTEALKALVEYWFKNTDSNWLACSHAVENPASGKVMMKAGFVYDHEAVYHKFDGTAIPCKCYTLTREYYELLYSSNK</sequence>
<dbReference type="Pfam" id="PF13302">
    <property type="entry name" value="Acetyltransf_3"/>
    <property type="match status" value="1"/>
</dbReference>
<evidence type="ECO:0000259" key="1">
    <source>
        <dbReference type="Pfam" id="PF13302"/>
    </source>
</evidence>